<name>A0A2K0SWB8_9HYPO</name>
<feature type="compositionally biased region" description="Low complexity" evidence="2">
    <location>
        <begin position="154"/>
        <end position="173"/>
    </location>
</feature>
<accession>A0A2K0SWB8</accession>
<dbReference type="InterPro" id="IPR050987">
    <property type="entry name" value="AtrR-like"/>
</dbReference>
<evidence type="ECO:0000256" key="2">
    <source>
        <dbReference type="SAM" id="MobiDB-lite"/>
    </source>
</evidence>
<protein>
    <recommendedName>
        <fullName evidence="3">Zn(2)-C6 fungal-type domain-containing protein</fullName>
    </recommendedName>
</protein>
<feature type="domain" description="Zn(2)-C6 fungal-type" evidence="3">
    <location>
        <begin position="66"/>
        <end position="96"/>
    </location>
</feature>
<dbReference type="SMART" id="SM00066">
    <property type="entry name" value="GAL4"/>
    <property type="match status" value="1"/>
</dbReference>
<dbReference type="InterPro" id="IPR036864">
    <property type="entry name" value="Zn2-C6_fun-type_DNA-bd_sf"/>
</dbReference>
<comment type="caution">
    <text evidence="4">The sequence shown here is derived from an EMBL/GenBank/DDBJ whole genome shotgun (WGS) entry which is preliminary data.</text>
</comment>
<feature type="region of interest" description="Disordered" evidence="2">
    <location>
        <begin position="148"/>
        <end position="209"/>
    </location>
</feature>
<dbReference type="PANTHER" id="PTHR46910:SF25">
    <property type="entry name" value="ABC-TRANSPORTER-REGULATING TRANSCRIPTION FACTOR"/>
    <property type="match status" value="1"/>
</dbReference>
<evidence type="ECO:0000313" key="5">
    <source>
        <dbReference type="Proteomes" id="UP000236546"/>
    </source>
</evidence>
<evidence type="ECO:0000313" key="4">
    <source>
        <dbReference type="EMBL" id="PNP37571.1"/>
    </source>
</evidence>
<evidence type="ECO:0000256" key="1">
    <source>
        <dbReference type="ARBA" id="ARBA00023242"/>
    </source>
</evidence>
<keyword evidence="1" id="KW-0539">Nucleus</keyword>
<dbReference type="Gene3D" id="4.10.240.10">
    <property type="entry name" value="Zn(2)-C6 fungal-type DNA-binding domain"/>
    <property type="match status" value="1"/>
</dbReference>
<dbReference type="PANTHER" id="PTHR46910">
    <property type="entry name" value="TRANSCRIPTION FACTOR PDR1"/>
    <property type="match status" value="1"/>
</dbReference>
<dbReference type="PROSITE" id="PS00463">
    <property type="entry name" value="ZN2_CY6_FUNGAL_1"/>
    <property type="match status" value="1"/>
</dbReference>
<proteinExistence type="predicted"/>
<reference evidence="4 5" key="1">
    <citation type="submission" date="2017-02" db="EMBL/GenBank/DDBJ databases">
        <title>Genomes of Trichoderma spp. with biocontrol activity.</title>
        <authorList>
            <person name="Gardiner D."/>
            <person name="Kazan K."/>
            <person name="Vos C."/>
            <person name="Harvey P."/>
        </authorList>
    </citation>
    <scope>NUCLEOTIDE SEQUENCE [LARGE SCALE GENOMIC DNA]</scope>
    <source>
        <strain evidence="4 5">A5MH</strain>
    </source>
</reference>
<dbReference type="Pfam" id="PF00172">
    <property type="entry name" value="Zn_clus"/>
    <property type="match status" value="1"/>
</dbReference>
<dbReference type="CDD" id="cd15486">
    <property type="entry name" value="ZIP_Sip4"/>
    <property type="match status" value="1"/>
</dbReference>
<dbReference type="CDD" id="cd00067">
    <property type="entry name" value="GAL4"/>
    <property type="match status" value="1"/>
</dbReference>
<organism evidence="4 5">
    <name type="scientific">Trichoderma gamsii</name>
    <dbReference type="NCBI Taxonomy" id="398673"/>
    <lineage>
        <taxon>Eukaryota</taxon>
        <taxon>Fungi</taxon>
        <taxon>Dikarya</taxon>
        <taxon>Ascomycota</taxon>
        <taxon>Pezizomycotina</taxon>
        <taxon>Sordariomycetes</taxon>
        <taxon>Hypocreomycetidae</taxon>
        <taxon>Hypocreales</taxon>
        <taxon>Hypocreaceae</taxon>
        <taxon>Trichoderma</taxon>
    </lineage>
</organism>
<dbReference type="GO" id="GO:0008270">
    <property type="term" value="F:zinc ion binding"/>
    <property type="evidence" value="ECO:0007669"/>
    <property type="project" value="InterPro"/>
</dbReference>
<dbReference type="AlphaFoldDB" id="A0A2K0SWB8"/>
<dbReference type="OrthoDB" id="2943660at2759"/>
<gene>
    <name evidence="4" type="ORF">TGAMA5MH_10512</name>
</gene>
<dbReference type="EMBL" id="MTYH01000142">
    <property type="protein sequence ID" value="PNP37571.1"/>
    <property type="molecule type" value="Genomic_DNA"/>
</dbReference>
<sequence length="234" mass="25874">MDRMGMFQMPPLVAPQLTNQPPQIFGSYLADGLPQLTPDMAAQLFPDSSMLLDDSLDAKRRRIARACDQCRRKKIKCDGKLPSCTHCTNYKTECVFTQIEKKRTPPKGAKYIEALENRLGRMEKLLRLAGILENEDDDLAELEKRLTEKVQQGGAAHSSGPSSPSHLASESEATASPRSSVTSPGLQKDKEKRQEDKSNLGATPASAQGEEEVEALLFVRILHFLTKGRPVDQP</sequence>
<dbReference type="GO" id="GO:0000981">
    <property type="term" value="F:DNA-binding transcription factor activity, RNA polymerase II-specific"/>
    <property type="evidence" value="ECO:0007669"/>
    <property type="project" value="InterPro"/>
</dbReference>
<evidence type="ECO:0000259" key="3">
    <source>
        <dbReference type="PROSITE" id="PS50048"/>
    </source>
</evidence>
<feature type="compositionally biased region" description="Basic and acidic residues" evidence="2">
    <location>
        <begin position="187"/>
        <end position="198"/>
    </location>
</feature>
<feature type="compositionally biased region" description="Polar residues" evidence="2">
    <location>
        <begin position="174"/>
        <end position="185"/>
    </location>
</feature>
<dbReference type="InterPro" id="IPR001138">
    <property type="entry name" value="Zn2Cys6_DnaBD"/>
</dbReference>
<dbReference type="Proteomes" id="UP000236546">
    <property type="component" value="Unassembled WGS sequence"/>
</dbReference>
<dbReference type="PROSITE" id="PS50048">
    <property type="entry name" value="ZN2_CY6_FUNGAL_2"/>
    <property type="match status" value="1"/>
</dbReference>
<dbReference type="SUPFAM" id="SSF57701">
    <property type="entry name" value="Zn2/Cys6 DNA-binding domain"/>
    <property type="match status" value="1"/>
</dbReference>